<gene>
    <name evidence="2" type="ORF">IAB02_01780</name>
</gene>
<dbReference type="EMBL" id="DVMU01000038">
    <property type="protein sequence ID" value="HIU33270.1"/>
    <property type="molecule type" value="Genomic_DNA"/>
</dbReference>
<evidence type="ECO:0000313" key="3">
    <source>
        <dbReference type="Proteomes" id="UP000824072"/>
    </source>
</evidence>
<protein>
    <submittedName>
        <fullName evidence="2">Uncharacterized protein</fullName>
    </submittedName>
</protein>
<reference evidence="2" key="2">
    <citation type="journal article" date="2021" name="PeerJ">
        <title>Extensive microbial diversity within the chicken gut microbiome revealed by metagenomics and culture.</title>
        <authorList>
            <person name="Gilroy R."/>
            <person name="Ravi A."/>
            <person name="Getino M."/>
            <person name="Pursley I."/>
            <person name="Horton D.L."/>
            <person name="Alikhan N.F."/>
            <person name="Baker D."/>
            <person name="Gharbi K."/>
            <person name="Hall N."/>
            <person name="Watson M."/>
            <person name="Adriaenssens E.M."/>
            <person name="Foster-Nyarko E."/>
            <person name="Jarju S."/>
            <person name="Secka A."/>
            <person name="Antonio M."/>
            <person name="Oren A."/>
            <person name="Chaudhuri R.R."/>
            <person name="La Ragione R."/>
            <person name="Hildebrand F."/>
            <person name="Pallen M.J."/>
        </authorList>
    </citation>
    <scope>NUCLEOTIDE SEQUENCE</scope>
    <source>
        <strain evidence="2">ChiHcec3-11533</strain>
    </source>
</reference>
<sequence length="126" mass="15198">DLRHLKREVELLNRRIAEIEMAEKHGVGSICGMPKVRRRYDNIDGMRKRIAELETRLRRRREDCLAALEEIYRIIDATQDAQMRQILFLRYVDGRKWWEIAVKMEYSGEQIPRKKHNAFLEQFPKS</sequence>
<dbReference type="AlphaFoldDB" id="A0A9D1IA15"/>
<accession>A0A9D1IA15</accession>
<reference evidence="2" key="1">
    <citation type="submission" date="2020-10" db="EMBL/GenBank/DDBJ databases">
        <authorList>
            <person name="Gilroy R."/>
        </authorList>
    </citation>
    <scope>NUCLEOTIDE SEQUENCE</scope>
    <source>
        <strain evidence="2">ChiHcec3-11533</strain>
    </source>
</reference>
<dbReference type="Proteomes" id="UP000824072">
    <property type="component" value="Unassembled WGS sequence"/>
</dbReference>
<feature type="non-terminal residue" evidence="2">
    <location>
        <position position="1"/>
    </location>
</feature>
<keyword evidence="1" id="KW-0175">Coiled coil</keyword>
<evidence type="ECO:0000313" key="2">
    <source>
        <dbReference type="EMBL" id="HIU33270.1"/>
    </source>
</evidence>
<name>A0A9D1IA15_9FIRM</name>
<proteinExistence type="predicted"/>
<comment type="caution">
    <text evidence="2">The sequence shown here is derived from an EMBL/GenBank/DDBJ whole genome shotgun (WGS) entry which is preliminary data.</text>
</comment>
<organism evidence="2 3">
    <name type="scientific">Candidatus Pullichristensenella excrementigallinarum</name>
    <dbReference type="NCBI Taxonomy" id="2840907"/>
    <lineage>
        <taxon>Bacteria</taxon>
        <taxon>Bacillati</taxon>
        <taxon>Bacillota</taxon>
        <taxon>Clostridia</taxon>
        <taxon>Candidatus Pullichristensenella</taxon>
    </lineage>
</organism>
<feature type="coiled-coil region" evidence="1">
    <location>
        <begin position="2"/>
        <end position="70"/>
    </location>
</feature>
<evidence type="ECO:0000256" key="1">
    <source>
        <dbReference type="SAM" id="Coils"/>
    </source>
</evidence>